<proteinExistence type="predicted"/>
<dbReference type="EMBL" id="LT629772">
    <property type="protein sequence ID" value="SDS12104.1"/>
    <property type="molecule type" value="Genomic_DNA"/>
</dbReference>
<keyword evidence="3" id="KW-1185">Reference proteome</keyword>
<name>A0A1H1PLX8_9ACTN</name>
<evidence type="ECO:0000313" key="2">
    <source>
        <dbReference type="EMBL" id="SDS12104.1"/>
    </source>
</evidence>
<reference evidence="2 3" key="1">
    <citation type="submission" date="2016-10" db="EMBL/GenBank/DDBJ databases">
        <authorList>
            <person name="de Groot N.N."/>
        </authorList>
    </citation>
    <scope>NUCLEOTIDE SEQUENCE [LARGE SCALE GENOMIC DNA]</scope>
    <source>
        <strain evidence="2 3">DSM 21800</strain>
    </source>
</reference>
<protein>
    <submittedName>
        <fullName evidence="2">Uncharacterized protein</fullName>
    </submittedName>
</protein>
<feature type="region of interest" description="Disordered" evidence="1">
    <location>
        <begin position="22"/>
        <end position="41"/>
    </location>
</feature>
<evidence type="ECO:0000256" key="1">
    <source>
        <dbReference type="SAM" id="MobiDB-lite"/>
    </source>
</evidence>
<gene>
    <name evidence="2" type="ORF">SAMN04489812_0945</name>
</gene>
<evidence type="ECO:0000313" key="3">
    <source>
        <dbReference type="Proteomes" id="UP000199103"/>
    </source>
</evidence>
<organism evidence="2 3">
    <name type="scientific">Microlunatus soli</name>
    <dbReference type="NCBI Taxonomy" id="630515"/>
    <lineage>
        <taxon>Bacteria</taxon>
        <taxon>Bacillati</taxon>
        <taxon>Actinomycetota</taxon>
        <taxon>Actinomycetes</taxon>
        <taxon>Propionibacteriales</taxon>
        <taxon>Propionibacteriaceae</taxon>
        <taxon>Microlunatus</taxon>
    </lineage>
</organism>
<dbReference type="STRING" id="630515.SAMN04489812_0945"/>
<dbReference type="Proteomes" id="UP000199103">
    <property type="component" value="Chromosome I"/>
</dbReference>
<accession>A0A1H1PLX8</accession>
<sequence length="118" mass="11954">MNDVTRIDCAGCPVGDGAVAAHAETSPSVQETGPTEPESVIGGRSHSCAECVVSLLLDVPSGPSGLATVHGPTGASRRPVPWASEGAGRAVFDVEIGPQVGHECDTGHVVGIRTRNCQ</sequence>
<dbReference type="AlphaFoldDB" id="A0A1H1PLX8"/>